<name>A0A6J5NF05_9CAUD</name>
<sequence length="138" mass="15495">MKCPIATQDVKTNLKNRDWAFKNVGYGPANPNEPNNAFWNDKANEWQTDVKQAKSMRCGNCSAFIKTPTMLECIRSGIDKEKESYAEDVVDSAGLGYCELFDFKCADSRTCNAWLIGGPITGEEDEYIDEPFKDSTDD</sequence>
<accession>A0A6J5NF05</accession>
<proteinExistence type="predicted"/>
<gene>
    <name evidence="1" type="ORF">UFOVP678_14</name>
</gene>
<protein>
    <submittedName>
        <fullName evidence="1">Uncharacterized protein</fullName>
    </submittedName>
</protein>
<reference evidence="1" key="1">
    <citation type="submission" date="2020-04" db="EMBL/GenBank/DDBJ databases">
        <authorList>
            <person name="Chiriac C."/>
            <person name="Salcher M."/>
            <person name="Ghai R."/>
            <person name="Kavagutti S V."/>
        </authorList>
    </citation>
    <scope>NUCLEOTIDE SEQUENCE</scope>
</reference>
<dbReference type="EMBL" id="LR796655">
    <property type="protein sequence ID" value="CAB4157252.1"/>
    <property type="molecule type" value="Genomic_DNA"/>
</dbReference>
<evidence type="ECO:0000313" key="1">
    <source>
        <dbReference type="EMBL" id="CAB4157252.1"/>
    </source>
</evidence>
<organism evidence="1">
    <name type="scientific">uncultured Caudovirales phage</name>
    <dbReference type="NCBI Taxonomy" id="2100421"/>
    <lineage>
        <taxon>Viruses</taxon>
        <taxon>Duplodnaviria</taxon>
        <taxon>Heunggongvirae</taxon>
        <taxon>Uroviricota</taxon>
        <taxon>Caudoviricetes</taxon>
        <taxon>Peduoviridae</taxon>
        <taxon>Maltschvirus</taxon>
        <taxon>Maltschvirus maltsch</taxon>
    </lineage>
</organism>